<accession>A0A2W2C1S6</accession>
<sequence>MTIDFTTVFGRGLLPEIGKIANAPFAVVSMPDLASVHRGRLGAEPALVLDAGLDRGHLEELVGRCASMRTIVGIGGGQALDAAKYLAWRLRLPLFQVPTALSVNAAWGHRSAVRTDGIVQYVGWAVPEAVFVDFDLIRAAPPVLNWSGAADVLCYHTALWDWRFAAGTGKVEAAWPYDERLAAASDEALRRVVDHVDEIHALTDDGIRSLVASLAYGGGAFAAAGWNPRHIEGADHFLFYALEYVTGRSFLHGQAVGLGILIASALQGNEPDRIRGVLDRLGLPYRPADMGITWDDVNAAFDRVHDVIELSGLWYTILSARPITPAFRAAIREWIDAADPAPWADPDA</sequence>
<organism evidence="10 11">
    <name type="scientific">Jiangella anatolica</name>
    <dbReference type="NCBI Taxonomy" id="2670374"/>
    <lineage>
        <taxon>Bacteria</taxon>
        <taxon>Bacillati</taxon>
        <taxon>Actinomycetota</taxon>
        <taxon>Actinomycetes</taxon>
        <taxon>Jiangellales</taxon>
        <taxon>Jiangellaceae</taxon>
        <taxon>Jiangella</taxon>
    </lineage>
</organism>
<dbReference type="SUPFAM" id="SSF56796">
    <property type="entry name" value="Dehydroquinate synthase-like"/>
    <property type="match status" value="1"/>
</dbReference>
<evidence type="ECO:0000313" key="10">
    <source>
        <dbReference type="EMBL" id="PZF81927.1"/>
    </source>
</evidence>
<dbReference type="EMBL" id="POTW01000048">
    <property type="protein sequence ID" value="PZF81927.1"/>
    <property type="molecule type" value="Genomic_DNA"/>
</dbReference>
<keyword evidence="9" id="KW-1208">Phospholipid metabolism</keyword>
<reference evidence="10 11" key="1">
    <citation type="submission" date="2018-01" db="EMBL/GenBank/DDBJ databases">
        <title>Draft genome sequence of Jiangella sp. GTF31.</title>
        <authorList>
            <person name="Sahin N."/>
            <person name="Ay H."/>
            <person name="Saygin H."/>
        </authorList>
    </citation>
    <scope>NUCLEOTIDE SEQUENCE [LARGE SCALE GENOMIC DNA]</scope>
    <source>
        <strain evidence="10 11">GTF31</strain>
    </source>
</reference>
<dbReference type="InterPro" id="IPR032837">
    <property type="entry name" value="G1PDH"/>
</dbReference>
<comment type="caution">
    <text evidence="10">The sequence shown here is derived from an EMBL/GenBank/DDBJ whole genome shotgun (WGS) entry which is preliminary data.</text>
</comment>
<keyword evidence="11" id="KW-1185">Reference proteome</keyword>
<evidence type="ECO:0000256" key="5">
    <source>
        <dbReference type="ARBA" id="ARBA00023002"/>
    </source>
</evidence>
<evidence type="ECO:0000313" key="11">
    <source>
        <dbReference type="Proteomes" id="UP000248764"/>
    </source>
</evidence>
<dbReference type="GO" id="GO:0016614">
    <property type="term" value="F:oxidoreductase activity, acting on CH-OH group of donors"/>
    <property type="evidence" value="ECO:0007669"/>
    <property type="project" value="InterPro"/>
</dbReference>
<dbReference type="InterPro" id="IPR016205">
    <property type="entry name" value="Glycerol_DH"/>
</dbReference>
<evidence type="ECO:0000256" key="8">
    <source>
        <dbReference type="ARBA" id="ARBA00023209"/>
    </source>
</evidence>
<evidence type="ECO:0000256" key="6">
    <source>
        <dbReference type="ARBA" id="ARBA00023027"/>
    </source>
</evidence>
<gene>
    <name evidence="10" type="ORF">C1I92_19065</name>
</gene>
<dbReference type="GO" id="GO:0008654">
    <property type="term" value="P:phospholipid biosynthetic process"/>
    <property type="evidence" value="ECO:0007669"/>
    <property type="project" value="UniProtKB-KW"/>
</dbReference>
<proteinExistence type="predicted"/>
<dbReference type="Pfam" id="PF13685">
    <property type="entry name" value="Fe-ADH_2"/>
    <property type="match status" value="1"/>
</dbReference>
<evidence type="ECO:0000256" key="4">
    <source>
        <dbReference type="ARBA" id="ARBA00022857"/>
    </source>
</evidence>
<keyword evidence="4" id="KW-0521">NADP</keyword>
<dbReference type="RefSeq" id="WP_111256234.1">
    <property type="nucleotide sequence ID" value="NZ_POTW01000048.1"/>
</dbReference>
<evidence type="ECO:0000256" key="7">
    <source>
        <dbReference type="ARBA" id="ARBA00023098"/>
    </source>
</evidence>
<evidence type="ECO:0000256" key="1">
    <source>
        <dbReference type="ARBA" id="ARBA00022490"/>
    </source>
</evidence>
<keyword evidence="7" id="KW-0443">Lipid metabolism</keyword>
<evidence type="ECO:0000256" key="2">
    <source>
        <dbReference type="ARBA" id="ARBA00022516"/>
    </source>
</evidence>
<dbReference type="PANTHER" id="PTHR43616">
    <property type="entry name" value="GLYCEROL DEHYDROGENASE"/>
    <property type="match status" value="1"/>
</dbReference>
<dbReference type="Gene3D" id="1.20.1090.10">
    <property type="entry name" value="Dehydroquinate synthase-like - alpha domain"/>
    <property type="match status" value="1"/>
</dbReference>
<dbReference type="Proteomes" id="UP000248764">
    <property type="component" value="Unassembled WGS sequence"/>
</dbReference>
<evidence type="ECO:0008006" key="12">
    <source>
        <dbReference type="Google" id="ProtNLM"/>
    </source>
</evidence>
<name>A0A2W2C1S6_9ACTN</name>
<keyword evidence="2" id="KW-0444">Lipid biosynthesis</keyword>
<dbReference type="Gene3D" id="3.40.50.1970">
    <property type="match status" value="1"/>
</dbReference>
<keyword evidence="1" id="KW-0963">Cytoplasm</keyword>
<dbReference type="GO" id="GO:0046872">
    <property type="term" value="F:metal ion binding"/>
    <property type="evidence" value="ECO:0007669"/>
    <property type="project" value="UniProtKB-KW"/>
</dbReference>
<keyword evidence="8" id="KW-0594">Phospholipid biosynthesis</keyword>
<keyword evidence="5" id="KW-0560">Oxidoreductase</keyword>
<protein>
    <recommendedName>
        <fullName evidence="12">Iron-containing alcohol dehydrogenase</fullName>
    </recommendedName>
</protein>
<evidence type="ECO:0000256" key="9">
    <source>
        <dbReference type="ARBA" id="ARBA00023264"/>
    </source>
</evidence>
<dbReference type="AlphaFoldDB" id="A0A2W2C1S6"/>
<dbReference type="PANTHER" id="PTHR43616:SF5">
    <property type="entry name" value="GLYCEROL DEHYDROGENASE 1"/>
    <property type="match status" value="1"/>
</dbReference>
<evidence type="ECO:0000256" key="3">
    <source>
        <dbReference type="ARBA" id="ARBA00022723"/>
    </source>
</evidence>
<keyword evidence="3" id="KW-0479">Metal-binding</keyword>
<keyword evidence="6" id="KW-0520">NAD</keyword>